<comment type="caution">
    <text evidence="3">The sequence shown here is derived from an EMBL/GenBank/DDBJ whole genome shotgun (WGS) entry which is preliminary data.</text>
</comment>
<dbReference type="GO" id="GO:0004622">
    <property type="term" value="F:phosphatidylcholine lysophospholipase activity"/>
    <property type="evidence" value="ECO:0007669"/>
    <property type="project" value="TreeGrafter"/>
</dbReference>
<keyword evidence="1" id="KW-1133">Transmembrane helix</keyword>
<organism evidence="3 4">
    <name type="scientific">Ignelater luminosus</name>
    <name type="common">Cucubano</name>
    <name type="synonym">Pyrophorus luminosus</name>
    <dbReference type="NCBI Taxonomy" id="2038154"/>
    <lineage>
        <taxon>Eukaryota</taxon>
        <taxon>Metazoa</taxon>
        <taxon>Ecdysozoa</taxon>
        <taxon>Arthropoda</taxon>
        <taxon>Hexapoda</taxon>
        <taxon>Insecta</taxon>
        <taxon>Pterygota</taxon>
        <taxon>Neoptera</taxon>
        <taxon>Endopterygota</taxon>
        <taxon>Coleoptera</taxon>
        <taxon>Polyphaga</taxon>
        <taxon>Elateriformia</taxon>
        <taxon>Elateroidea</taxon>
        <taxon>Elateridae</taxon>
        <taxon>Agrypninae</taxon>
        <taxon>Pyrophorini</taxon>
        <taxon>Ignelater</taxon>
    </lineage>
</organism>
<proteinExistence type="predicted"/>
<dbReference type="Proteomes" id="UP000801492">
    <property type="component" value="Unassembled WGS sequence"/>
</dbReference>
<dbReference type="Gene3D" id="3.40.50.1820">
    <property type="entry name" value="alpha/beta hydrolase"/>
    <property type="match status" value="1"/>
</dbReference>
<dbReference type="Pfam" id="PF00561">
    <property type="entry name" value="Abhydrolase_1"/>
    <property type="match status" value="1"/>
</dbReference>
<dbReference type="OrthoDB" id="10249433at2759"/>
<dbReference type="InterPro" id="IPR000073">
    <property type="entry name" value="AB_hydrolase_1"/>
</dbReference>
<evidence type="ECO:0000313" key="4">
    <source>
        <dbReference type="Proteomes" id="UP000801492"/>
    </source>
</evidence>
<dbReference type="PANTHER" id="PTHR12277">
    <property type="entry name" value="ALPHA/BETA HYDROLASE DOMAIN-CONTAINING PROTEIN"/>
    <property type="match status" value="1"/>
</dbReference>
<keyword evidence="1" id="KW-0472">Membrane</keyword>
<dbReference type="GO" id="GO:0052651">
    <property type="term" value="P:monoacylglycerol catabolic process"/>
    <property type="evidence" value="ECO:0007669"/>
    <property type="project" value="TreeGrafter"/>
</dbReference>
<dbReference type="SUPFAM" id="SSF53474">
    <property type="entry name" value="alpha/beta-Hydrolases"/>
    <property type="match status" value="1"/>
</dbReference>
<dbReference type="InterPro" id="IPR029058">
    <property type="entry name" value="AB_hydrolase_fold"/>
</dbReference>
<dbReference type="EMBL" id="VTPC01090407">
    <property type="protein sequence ID" value="KAF2883472.1"/>
    <property type="molecule type" value="Genomic_DNA"/>
</dbReference>
<dbReference type="PANTHER" id="PTHR12277:SF194">
    <property type="entry name" value="FI04476P"/>
    <property type="match status" value="1"/>
</dbReference>
<protein>
    <recommendedName>
        <fullName evidence="2">AB hydrolase-1 domain-containing protein</fullName>
    </recommendedName>
</protein>
<evidence type="ECO:0000259" key="2">
    <source>
        <dbReference type="Pfam" id="PF00561"/>
    </source>
</evidence>
<feature type="domain" description="AB hydrolase-1" evidence="2">
    <location>
        <begin position="145"/>
        <end position="257"/>
    </location>
</feature>
<keyword evidence="1" id="KW-0812">Transmembrane</keyword>
<dbReference type="GO" id="GO:0047372">
    <property type="term" value="F:monoacylglycerol lipase activity"/>
    <property type="evidence" value="ECO:0007669"/>
    <property type="project" value="TreeGrafter"/>
</dbReference>
<evidence type="ECO:0000313" key="3">
    <source>
        <dbReference type="EMBL" id="KAF2883472.1"/>
    </source>
</evidence>
<gene>
    <name evidence="3" type="ORF">ILUMI_22714</name>
</gene>
<sequence>MASTEKSKLPTDTTTLEEAILQYDTRPLPRKKRSWLFKCLISFALTLIALTVILFLLIFVAIPLAFKYSIDFQRLIIFMPIPTTQEQCESVHDRAAGARNFYVTVDVYENITLGVLHFLPAPLINESIKNESFNYSDALAQPDYPVLLHFHGNGGNRFYNVEAYLKLRQYFHVLGFDYQGYGDSTKAELTEQGIVDVSVELYKWLMLQTYPDNIYVWGHSLGGAIAAHTLSRLGNENIIPKGLILEATFTSLRDEVENYSLAKTFTWLPWFEATIQEGLENNGFIFNTSDYVSNVDCPIMILHAEDDVLIPFALAEKLNNTVADRRDPSTQGKVTFHLIPAVYNCNHWSVVEAPEMFEYITTYVMDCEAYYNKTKGNKTRTLEKPTTGTTEVSLQPENETYYKTFFYTETF</sequence>
<accession>A0A8K0CDV3</accession>
<dbReference type="GO" id="GO:0006660">
    <property type="term" value="P:phosphatidylserine catabolic process"/>
    <property type="evidence" value="ECO:0007669"/>
    <property type="project" value="TreeGrafter"/>
</dbReference>
<feature type="transmembrane region" description="Helical" evidence="1">
    <location>
        <begin position="35"/>
        <end position="66"/>
    </location>
</feature>
<keyword evidence="4" id="KW-1185">Reference proteome</keyword>
<name>A0A8K0CDV3_IGNLU</name>
<dbReference type="GO" id="GO:0005789">
    <property type="term" value="C:endoplasmic reticulum membrane"/>
    <property type="evidence" value="ECO:0007669"/>
    <property type="project" value="TreeGrafter"/>
</dbReference>
<reference evidence="3" key="1">
    <citation type="submission" date="2019-08" db="EMBL/GenBank/DDBJ databases">
        <title>The genome of the North American firefly Photinus pyralis.</title>
        <authorList>
            <consortium name="Photinus pyralis genome working group"/>
            <person name="Fallon T.R."/>
            <person name="Sander Lower S.E."/>
            <person name="Weng J.-K."/>
        </authorList>
    </citation>
    <scope>NUCLEOTIDE SEQUENCE</scope>
    <source>
        <strain evidence="3">TRF0915ILg1</strain>
        <tissue evidence="3">Whole body</tissue>
    </source>
</reference>
<dbReference type="AlphaFoldDB" id="A0A8K0CDV3"/>
<evidence type="ECO:0000256" key="1">
    <source>
        <dbReference type="SAM" id="Phobius"/>
    </source>
</evidence>